<gene>
    <name evidence="1" type="ORF">HPB47_011222</name>
</gene>
<sequence length="707" mass="76507">MPRALLRDLNAALSCMLCGGYLVNAATLVDCLHSFCKVCIVRYLDTSKLCPICDVPVHKSRPLSCLRVDKTLQDIVYKVVPGLYQREMKQRREFYDQHPDAAFKVPCLEDRGVVDVSSRLIFSPQDTVSYKRHPRRQHCGGRRQHRCRRYRNDPAGFFDFCSPRTISKAGQTGHTANAARESEDDGKEDAADGEGKRDPRRGQRRFLSCPAAFTISHMQKFLCTKYALAPSLKIDILHMGDVLSEGYSLMDVAYIYAWKRESPLRLAFRVYSQPTKRPAPADTAEGLADVDGRRISGNPVGQQQQCSPEQATVPVGPVPPESSAVASVEEGVAQSVGSPETDAEPPALVPRDVLSAEEASDAAVLTAVPAAETRQPDTLDGTTATKRSAAPGSAQAADVVRSSSPLQQQRQKAAEPPAVSPPALSKITISTLDRSSNKITIQTKEVPPAVAQAMSPPRSPQSRKSRRKEQRDAERPLQHARHQGRPPDSQDAQRPRHGATPAKNARLNGANVAEVEAAHGHSASRPASPGRRLPESASLPEPARRARVPPGMGCSTARHAGPSTSRWSHRGLAGAGRPWHGPVGRPPLALPPACPPGSAKRPASPSPHRRAAASSPVVSLYQKPAVAVNQAATSSPLPQQHHHHHNHHRSSSRGFLKGANLTCINPTRTPFTRASSSRTCLRALPAPTFTGCEAASPCRPFLDEPRL</sequence>
<keyword evidence="2" id="KW-1185">Reference proteome</keyword>
<evidence type="ECO:0000313" key="1">
    <source>
        <dbReference type="EMBL" id="KAG0411655.1"/>
    </source>
</evidence>
<proteinExistence type="predicted"/>
<name>A0AC60NWW6_IXOPE</name>
<organism evidence="1 2">
    <name type="scientific">Ixodes persulcatus</name>
    <name type="common">Taiga tick</name>
    <dbReference type="NCBI Taxonomy" id="34615"/>
    <lineage>
        <taxon>Eukaryota</taxon>
        <taxon>Metazoa</taxon>
        <taxon>Ecdysozoa</taxon>
        <taxon>Arthropoda</taxon>
        <taxon>Chelicerata</taxon>
        <taxon>Arachnida</taxon>
        <taxon>Acari</taxon>
        <taxon>Parasitiformes</taxon>
        <taxon>Ixodida</taxon>
        <taxon>Ixodoidea</taxon>
        <taxon>Ixodidae</taxon>
        <taxon>Ixodinae</taxon>
        <taxon>Ixodes</taxon>
    </lineage>
</organism>
<protein>
    <submittedName>
        <fullName evidence="1">Uncharacterized protein</fullName>
    </submittedName>
</protein>
<reference evidence="1 2" key="1">
    <citation type="journal article" date="2020" name="Cell">
        <title>Large-Scale Comparative Analyses of Tick Genomes Elucidate Their Genetic Diversity and Vector Capacities.</title>
        <authorList>
            <consortium name="Tick Genome and Microbiome Consortium (TIGMIC)"/>
            <person name="Jia N."/>
            <person name="Wang J."/>
            <person name="Shi W."/>
            <person name="Du L."/>
            <person name="Sun Y."/>
            <person name="Zhan W."/>
            <person name="Jiang J.F."/>
            <person name="Wang Q."/>
            <person name="Zhang B."/>
            <person name="Ji P."/>
            <person name="Bell-Sakyi L."/>
            <person name="Cui X.M."/>
            <person name="Yuan T.T."/>
            <person name="Jiang B.G."/>
            <person name="Yang W.F."/>
            <person name="Lam T.T."/>
            <person name="Chang Q.C."/>
            <person name="Ding S.J."/>
            <person name="Wang X.J."/>
            <person name="Zhu J.G."/>
            <person name="Ruan X.D."/>
            <person name="Zhao L."/>
            <person name="Wei J.T."/>
            <person name="Ye R.Z."/>
            <person name="Que T.C."/>
            <person name="Du C.H."/>
            <person name="Zhou Y.H."/>
            <person name="Cheng J.X."/>
            <person name="Dai P.F."/>
            <person name="Guo W.B."/>
            <person name="Han X.H."/>
            <person name="Huang E.J."/>
            <person name="Li L.F."/>
            <person name="Wei W."/>
            <person name="Gao Y.C."/>
            <person name="Liu J.Z."/>
            <person name="Shao H.Z."/>
            <person name="Wang X."/>
            <person name="Wang C.C."/>
            <person name="Yang T.C."/>
            <person name="Huo Q.B."/>
            <person name="Li W."/>
            <person name="Chen H.Y."/>
            <person name="Chen S.E."/>
            <person name="Zhou L.G."/>
            <person name="Ni X.B."/>
            <person name="Tian J.H."/>
            <person name="Sheng Y."/>
            <person name="Liu T."/>
            <person name="Pan Y.S."/>
            <person name="Xia L.Y."/>
            <person name="Li J."/>
            <person name="Zhao F."/>
            <person name="Cao W.C."/>
        </authorList>
    </citation>
    <scope>NUCLEOTIDE SEQUENCE [LARGE SCALE GENOMIC DNA]</scope>
    <source>
        <strain evidence="1">Iper-2018</strain>
    </source>
</reference>
<dbReference type="Proteomes" id="UP000805193">
    <property type="component" value="Unassembled WGS sequence"/>
</dbReference>
<accession>A0AC60NWW6</accession>
<evidence type="ECO:0000313" key="2">
    <source>
        <dbReference type="Proteomes" id="UP000805193"/>
    </source>
</evidence>
<comment type="caution">
    <text evidence="1">The sequence shown here is derived from an EMBL/GenBank/DDBJ whole genome shotgun (WGS) entry which is preliminary data.</text>
</comment>
<dbReference type="EMBL" id="JABSTQ010011416">
    <property type="protein sequence ID" value="KAG0411655.1"/>
    <property type="molecule type" value="Genomic_DNA"/>
</dbReference>